<keyword evidence="5" id="KW-1185">Reference proteome</keyword>
<dbReference type="Pfam" id="PF14278">
    <property type="entry name" value="TetR_C_8"/>
    <property type="match status" value="1"/>
</dbReference>
<dbReference type="InterPro" id="IPR039532">
    <property type="entry name" value="TetR_C_Firmicutes"/>
</dbReference>
<dbReference type="PANTHER" id="PTHR43479:SF7">
    <property type="entry name" value="TETR-FAMILY TRANSCRIPTIONAL REGULATOR"/>
    <property type="match status" value="1"/>
</dbReference>
<dbReference type="InterPro" id="IPR001647">
    <property type="entry name" value="HTH_TetR"/>
</dbReference>
<feature type="DNA-binding region" description="H-T-H motif" evidence="2">
    <location>
        <begin position="31"/>
        <end position="50"/>
    </location>
</feature>
<dbReference type="InterPro" id="IPR050624">
    <property type="entry name" value="HTH-type_Tx_Regulator"/>
</dbReference>
<dbReference type="STRING" id="1423813.FC26_GL000236"/>
<feature type="domain" description="HTH tetR-type" evidence="3">
    <location>
        <begin position="8"/>
        <end position="68"/>
    </location>
</feature>
<dbReference type="OrthoDB" id="9810250at2"/>
<comment type="caution">
    <text evidence="4">The sequence shown here is derived from an EMBL/GenBank/DDBJ whole genome shotgun (WGS) entry which is preliminary data.</text>
</comment>
<proteinExistence type="predicted"/>
<dbReference type="PROSITE" id="PS50977">
    <property type="entry name" value="HTH_TETR_2"/>
    <property type="match status" value="1"/>
</dbReference>
<sequence>MKYTRKTDHTRQQIIDSLLDNMATTDFEKITVNDLVTPIFLDRSTFYRYFDDKYDLLDQIEQQVLSAITSRPAPPSSAQLNDEVLAQAAHFFETNRPILSILLGPHGMPSFEQRLKREMSSHFQQLFLRHETPNTELTILSDLLITMVIHTLKTWVLGTDDINLTETLILLRSVIDHGIYDTVQKYRH</sequence>
<dbReference type="InterPro" id="IPR009057">
    <property type="entry name" value="Homeodomain-like_sf"/>
</dbReference>
<keyword evidence="1 2" id="KW-0238">DNA-binding</keyword>
<evidence type="ECO:0000256" key="2">
    <source>
        <dbReference type="PROSITE-ProRule" id="PRU00335"/>
    </source>
</evidence>
<evidence type="ECO:0000256" key="1">
    <source>
        <dbReference type="ARBA" id="ARBA00023125"/>
    </source>
</evidence>
<dbReference type="PATRIC" id="fig|1423813.3.peg.245"/>
<organism evidence="4 5">
    <name type="scientific">Paucilactobacillus vaccinostercus DSM 20634</name>
    <dbReference type="NCBI Taxonomy" id="1423813"/>
    <lineage>
        <taxon>Bacteria</taxon>
        <taxon>Bacillati</taxon>
        <taxon>Bacillota</taxon>
        <taxon>Bacilli</taxon>
        <taxon>Lactobacillales</taxon>
        <taxon>Lactobacillaceae</taxon>
        <taxon>Paucilactobacillus</taxon>
    </lineage>
</organism>
<evidence type="ECO:0000313" key="5">
    <source>
        <dbReference type="Proteomes" id="UP000051733"/>
    </source>
</evidence>
<dbReference type="GO" id="GO:0003677">
    <property type="term" value="F:DNA binding"/>
    <property type="evidence" value="ECO:0007669"/>
    <property type="project" value="UniProtKB-UniRule"/>
</dbReference>
<dbReference type="PANTHER" id="PTHR43479">
    <property type="entry name" value="ACREF/ENVCD OPERON REPRESSOR-RELATED"/>
    <property type="match status" value="1"/>
</dbReference>
<gene>
    <name evidence="4" type="ORF">FC26_GL000236</name>
</gene>
<name>A0A0R2A366_9LACO</name>
<accession>A0A0R2A366</accession>
<dbReference type="SUPFAM" id="SSF46689">
    <property type="entry name" value="Homeodomain-like"/>
    <property type="match status" value="1"/>
</dbReference>
<evidence type="ECO:0000259" key="3">
    <source>
        <dbReference type="PROSITE" id="PS50977"/>
    </source>
</evidence>
<reference evidence="4 5" key="1">
    <citation type="journal article" date="2015" name="Genome Announc.">
        <title>Expanding the biotechnology potential of lactobacilli through comparative genomics of 213 strains and associated genera.</title>
        <authorList>
            <person name="Sun Z."/>
            <person name="Harris H.M."/>
            <person name="McCann A."/>
            <person name="Guo C."/>
            <person name="Argimon S."/>
            <person name="Zhang W."/>
            <person name="Yang X."/>
            <person name="Jeffery I.B."/>
            <person name="Cooney J.C."/>
            <person name="Kagawa T.F."/>
            <person name="Liu W."/>
            <person name="Song Y."/>
            <person name="Salvetti E."/>
            <person name="Wrobel A."/>
            <person name="Rasinkangas P."/>
            <person name="Parkhill J."/>
            <person name="Rea M.C."/>
            <person name="O'Sullivan O."/>
            <person name="Ritari J."/>
            <person name="Douillard F.P."/>
            <person name="Paul Ross R."/>
            <person name="Yang R."/>
            <person name="Briner A.E."/>
            <person name="Felis G.E."/>
            <person name="de Vos W.M."/>
            <person name="Barrangou R."/>
            <person name="Klaenhammer T.R."/>
            <person name="Caufield P.W."/>
            <person name="Cui Y."/>
            <person name="Zhang H."/>
            <person name="O'Toole P.W."/>
        </authorList>
    </citation>
    <scope>NUCLEOTIDE SEQUENCE [LARGE SCALE GENOMIC DNA]</scope>
    <source>
        <strain evidence="4 5">DSM 20634</strain>
    </source>
</reference>
<dbReference type="AlphaFoldDB" id="A0A0R2A366"/>
<dbReference type="Gene3D" id="1.10.357.10">
    <property type="entry name" value="Tetracycline Repressor, domain 2"/>
    <property type="match status" value="1"/>
</dbReference>
<evidence type="ECO:0000313" key="4">
    <source>
        <dbReference type="EMBL" id="KRM60754.1"/>
    </source>
</evidence>
<protein>
    <recommendedName>
        <fullName evidence="3">HTH tetR-type domain-containing protein</fullName>
    </recommendedName>
</protein>
<dbReference type="Proteomes" id="UP000051733">
    <property type="component" value="Unassembled WGS sequence"/>
</dbReference>
<dbReference type="RefSeq" id="WP_057779969.1">
    <property type="nucleotide sequence ID" value="NZ_AYYY01000061.1"/>
</dbReference>
<dbReference type="EMBL" id="AYYY01000061">
    <property type="protein sequence ID" value="KRM60754.1"/>
    <property type="molecule type" value="Genomic_DNA"/>
</dbReference>